<dbReference type="Gene3D" id="2.102.10.10">
    <property type="entry name" value="Rieske [2Fe-2S] iron-sulphur domain"/>
    <property type="match status" value="1"/>
</dbReference>
<keyword evidence="7" id="KW-1185">Reference proteome</keyword>
<evidence type="ECO:0000256" key="4">
    <source>
        <dbReference type="ARBA" id="ARBA00023014"/>
    </source>
</evidence>
<evidence type="ECO:0000259" key="5">
    <source>
        <dbReference type="PROSITE" id="PS51296"/>
    </source>
</evidence>
<comment type="caution">
    <text evidence="6">The sequence shown here is derived from an EMBL/GenBank/DDBJ whole genome shotgun (WGS) entry which is preliminary data.</text>
</comment>
<evidence type="ECO:0000313" key="6">
    <source>
        <dbReference type="EMBL" id="GBG14703.1"/>
    </source>
</evidence>
<evidence type="ECO:0000256" key="1">
    <source>
        <dbReference type="ARBA" id="ARBA00022714"/>
    </source>
</evidence>
<evidence type="ECO:0000256" key="2">
    <source>
        <dbReference type="ARBA" id="ARBA00022723"/>
    </source>
</evidence>
<proteinExistence type="predicted"/>
<dbReference type="OrthoDB" id="9794779at2"/>
<dbReference type="AlphaFoldDB" id="A0A2R5FCP5"/>
<keyword evidence="4" id="KW-0411">Iron-sulfur</keyword>
<dbReference type="SUPFAM" id="SSF50022">
    <property type="entry name" value="ISP domain"/>
    <property type="match status" value="1"/>
</dbReference>
<dbReference type="GO" id="GO:0051537">
    <property type="term" value="F:2 iron, 2 sulfur cluster binding"/>
    <property type="evidence" value="ECO:0007669"/>
    <property type="project" value="UniProtKB-KW"/>
</dbReference>
<keyword evidence="1" id="KW-0001">2Fe-2S</keyword>
<keyword evidence="3" id="KW-0408">Iron</keyword>
<dbReference type="InterPro" id="IPR036922">
    <property type="entry name" value="Rieske_2Fe-2S_sf"/>
</dbReference>
<dbReference type="EMBL" id="BDOQ01000009">
    <property type="protein sequence ID" value="GBG14703.1"/>
    <property type="molecule type" value="Genomic_DNA"/>
</dbReference>
<evidence type="ECO:0000313" key="7">
    <source>
        <dbReference type="Proteomes" id="UP000245081"/>
    </source>
</evidence>
<organism evidence="6 7">
    <name type="scientific">Novimethylophilus kurashikiensis</name>
    <dbReference type="NCBI Taxonomy" id="1825523"/>
    <lineage>
        <taxon>Bacteria</taxon>
        <taxon>Pseudomonadati</taxon>
        <taxon>Pseudomonadota</taxon>
        <taxon>Betaproteobacteria</taxon>
        <taxon>Nitrosomonadales</taxon>
        <taxon>Methylophilaceae</taxon>
        <taxon>Novimethylophilus</taxon>
    </lineage>
</organism>
<accession>A0A2R5FCP5</accession>
<dbReference type="InterPro" id="IPR017941">
    <property type="entry name" value="Rieske_2Fe-2S"/>
</dbReference>
<dbReference type="Pfam" id="PF00355">
    <property type="entry name" value="Rieske"/>
    <property type="match status" value="1"/>
</dbReference>
<dbReference type="RefSeq" id="WP_109015974.1">
    <property type="nucleotide sequence ID" value="NZ_BDOQ01000009.1"/>
</dbReference>
<dbReference type="PANTHER" id="PTHR40261">
    <property type="match status" value="1"/>
</dbReference>
<reference evidence="6 7" key="1">
    <citation type="journal article" date="2018" name="Environ. Microbiol.">
        <title>Isolation and genomic characterization of Novimethylophilus kurashikiensis gen. nov. sp. nov., a new lanthanide-dependent methylotrophic species of Methylophilaceae.</title>
        <authorList>
            <person name="Lv H."/>
            <person name="Sahin N."/>
            <person name="Tani A."/>
        </authorList>
    </citation>
    <scope>NUCLEOTIDE SEQUENCE [LARGE SCALE GENOMIC DNA]</scope>
    <source>
        <strain evidence="6 7">La2-4</strain>
    </source>
</reference>
<name>A0A2R5FCP5_9PROT</name>
<dbReference type="GO" id="GO:0046872">
    <property type="term" value="F:metal ion binding"/>
    <property type="evidence" value="ECO:0007669"/>
    <property type="project" value="UniProtKB-KW"/>
</dbReference>
<dbReference type="CDD" id="cd03467">
    <property type="entry name" value="Rieske"/>
    <property type="match status" value="1"/>
</dbReference>
<keyword evidence="2" id="KW-0479">Metal-binding</keyword>
<dbReference type="Proteomes" id="UP000245081">
    <property type="component" value="Unassembled WGS sequence"/>
</dbReference>
<feature type="domain" description="Rieske" evidence="5">
    <location>
        <begin position="41"/>
        <end position="113"/>
    </location>
</feature>
<sequence>MVETERLICASEDLQERGTGIGFSLPDAGKTQQSGFVIRYDGKVHGYVNRCAHVPVTLDWQEGDFFDLSRHFLICSTHGAQYLPETGRCVLGPCKGKSLQKLNVVERDGRIYLIETTPVESHL</sequence>
<dbReference type="PROSITE" id="PS51296">
    <property type="entry name" value="RIESKE"/>
    <property type="match status" value="1"/>
</dbReference>
<protein>
    <submittedName>
        <fullName evidence="6">(2Fe-2S)-binding protein</fullName>
    </submittedName>
</protein>
<evidence type="ECO:0000256" key="3">
    <source>
        <dbReference type="ARBA" id="ARBA00023004"/>
    </source>
</evidence>
<gene>
    <name evidence="6" type="ORF">NMK_2304</name>
</gene>
<dbReference type="PANTHER" id="PTHR40261:SF1">
    <property type="entry name" value="RIESKE DOMAIN-CONTAINING PROTEIN"/>
    <property type="match status" value="1"/>
</dbReference>